<dbReference type="InterPro" id="IPR006419">
    <property type="entry name" value="NMN_transpt_PnuC"/>
</dbReference>
<evidence type="ECO:0000256" key="2">
    <source>
        <dbReference type="ARBA" id="ARBA00004651"/>
    </source>
</evidence>
<evidence type="ECO:0000256" key="9">
    <source>
        <dbReference type="ARBA" id="ARBA00023136"/>
    </source>
</evidence>
<dbReference type="NCBIfam" id="TIGR01528">
    <property type="entry name" value="NMN_trans_PnuC"/>
    <property type="match status" value="1"/>
</dbReference>
<dbReference type="eggNOG" id="COG3201">
    <property type="taxonomic scope" value="Bacteria"/>
</dbReference>
<evidence type="ECO:0000256" key="3">
    <source>
        <dbReference type="ARBA" id="ARBA00006669"/>
    </source>
</evidence>
<dbReference type="GO" id="GO:0034257">
    <property type="term" value="F:nicotinamide riboside transmembrane transporter activity"/>
    <property type="evidence" value="ECO:0007669"/>
    <property type="project" value="InterPro"/>
</dbReference>
<name>A0A1P8EIM6_9GAMM</name>
<comment type="function">
    <text evidence="1">Required for nicotinamide riboside transport across the inner membrane.</text>
</comment>
<feature type="transmembrane region" description="Helical" evidence="10">
    <location>
        <begin position="6"/>
        <end position="21"/>
    </location>
</feature>
<evidence type="ECO:0000256" key="8">
    <source>
        <dbReference type="ARBA" id="ARBA00022989"/>
    </source>
</evidence>
<accession>A0A1P8EIM6</accession>
<dbReference type="STRING" id="487316.BEN76_08510"/>
<dbReference type="PANTHER" id="PTHR36122:SF2">
    <property type="entry name" value="NICOTINAMIDE RIBOSIDE TRANSPORTER PNUC"/>
    <property type="match status" value="1"/>
</dbReference>
<dbReference type="KEGG" id="asol:BEN76_08510"/>
<evidence type="ECO:0000256" key="6">
    <source>
        <dbReference type="ARBA" id="ARBA00022475"/>
    </source>
</evidence>
<organism evidence="11 12">
    <name type="scientific">Acinetobacter soli</name>
    <dbReference type="NCBI Taxonomy" id="487316"/>
    <lineage>
        <taxon>Bacteria</taxon>
        <taxon>Pseudomonadati</taxon>
        <taxon>Pseudomonadota</taxon>
        <taxon>Gammaproteobacteria</taxon>
        <taxon>Moraxellales</taxon>
        <taxon>Moraxellaceae</taxon>
        <taxon>Acinetobacter</taxon>
    </lineage>
</organism>
<feature type="transmembrane region" description="Helical" evidence="10">
    <location>
        <begin position="50"/>
        <end position="68"/>
    </location>
</feature>
<keyword evidence="8 10" id="KW-1133">Transmembrane helix</keyword>
<feature type="transmembrane region" description="Helical" evidence="10">
    <location>
        <begin position="158"/>
        <end position="177"/>
    </location>
</feature>
<dbReference type="Proteomes" id="UP000185674">
    <property type="component" value="Chromosome"/>
</dbReference>
<comment type="similarity">
    <text evidence="3">Belongs to the nicotinamide ribonucleoside (NR) uptake permease (TC 4.B.1) family.</text>
</comment>
<dbReference type="GO" id="GO:0005886">
    <property type="term" value="C:plasma membrane"/>
    <property type="evidence" value="ECO:0007669"/>
    <property type="project" value="UniProtKB-SubCell"/>
</dbReference>
<comment type="subcellular location">
    <subcellularLocation>
        <location evidence="2">Cell membrane</location>
        <topology evidence="2">Multi-pass membrane protein</topology>
    </subcellularLocation>
</comment>
<dbReference type="Pfam" id="PF04973">
    <property type="entry name" value="NMN_transporter"/>
    <property type="match status" value="1"/>
</dbReference>
<evidence type="ECO:0000313" key="11">
    <source>
        <dbReference type="EMBL" id="APV36055.1"/>
    </source>
</evidence>
<proteinExistence type="inferred from homology"/>
<keyword evidence="7 10" id="KW-0812">Transmembrane</keyword>
<dbReference type="RefSeq" id="WP_004935986.1">
    <property type="nucleotide sequence ID" value="NZ_BBNM01000003.1"/>
</dbReference>
<evidence type="ECO:0000256" key="5">
    <source>
        <dbReference type="ARBA" id="ARBA00022448"/>
    </source>
</evidence>
<keyword evidence="6" id="KW-1003">Cell membrane</keyword>
<dbReference type="PANTHER" id="PTHR36122">
    <property type="entry name" value="NICOTINAMIDE RIBOSIDE TRANSPORTER PNUC"/>
    <property type="match status" value="1"/>
</dbReference>
<gene>
    <name evidence="11" type="ORF">BEN76_08510</name>
</gene>
<feature type="transmembrane region" description="Helical" evidence="10">
    <location>
        <begin position="136"/>
        <end position="152"/>
    </location>
</feature>
<keyword evidence="9 10" id="KW-0472">Membrane</keyword>
<dbReference type="AlphaFoldDB" id="A0A1P8EIM6"/>
<feature type="transmembrane region" description="Helical" evidence="10">
    <location>
        <begin position="88"/>
        <end position="105"/>
    </location>
</feature>
<dbReference type="EMBL" id="CP016896">
    <property type="protein sequence ID" value="APV36055.1"/>
    <property type="molecule type" value="Genomic_DNA"/>
</dbReference>
<reference evidence="11 12" key="1">
    <citation type="submission" date="2016-08" db="EMBL/GenBank/DDBJ databases">
        <title>Complete genome sequence of Acinetobacter baylyi strain GFJ2.</title>
        <authorList>
            <person name="Tabata M."/>
            <person name="Kuboki S."/>
            <person name="Gibu N."/>
            <person name="Kinouchi Y."/>
            <person name="Vangnai A."/>
            <person name="Kasai D."/>
            <person name="Fukuda M."/>
        </authorList>
    </citation>
    <scope>NUCLEOTIDE SEQUENCE [LARGE SCALE GENOMIC DNA]</scope>
    <source>
        <strain evidence="11 12">GFJ2</strain>
    </source>
</reference>
<sequence length="192" mass="22137">MSTLEIVAVLISVIGVTLTVLRNMWCWWFNFIAFLLYGYLFYTYKLYGETILQAFFVVVNFYGFYYWLKGKQTDHDIRIEPLAPQTALFQMLIAAVAGLSFGLILKHFTDAAVPMLDAQLAAFSLLATYWTSRKHIATWMLWVVVDIVYVGMFIYKALFLTAVLYAAFVGLAAFGWWQWERVKSKQDVARSA</sequence>
<evidence type="ECO:0000256" key="7">
    <source>
        <dbReference type="ARBA" id="ARBA00022692"/>
    </source>
</evidence>
<evidence type="ECO:0000256" key="10">
    <source>
        <dbReference type="SAM" id="Phobius"/>
    </source>
</evidence>
<evidence type="ECO:0000256" key="4">
    <source>
        <dbReference type="ARBA" id="ARBA00017522"/>
    </source>
</evidence>
<evidence type="ECO:0000313" key="12">
    <source>
        <dbReference type="Proteomes" id="UP000185674"/>
    </source>
</evidence>
<protein>
    <recommendedName>
        <fullName evidence="4">Nicotinamide riboside transporter PnuC</fullName>
    </recommendedName>
</protein>
<evidence type="ECO:0000256" key="1">
    <source>
        <dbReference type="ARBA" id="ARBA00002672"/>
    </source>
</evidence>
<keyword evidence="5" id="KW-0813">Transport</keyword>